<comment type="similarity">
    <text evidence="1">Belongs to the cytochrome P450 family.</text>
</comment>
<comment type="cofactor">
    <cofactor evidence="5">
        <name>heme</name>
        <dbReference type="ChEBI" id="CHEBI:30413"/>
    </cofactor>
</comment>
<dbReference type="SUPFAM" id="SSF48264">
    <property type="entry name" value="Cytochrome P450"/>
    <property type="match status" value="1"/>
</dbReference>
<evidence type="ECO:0000256" key="2">
    <source>
        <dbReference type="ARBA" id="ARBA00022723"/>
    </source>
</evidence>
<reference evidence="6 7" key="1">
    <citation type="submission" date="2016-12" db="EMBL/GenBank/DDBJ databases">
        <title>Draft genome sequence of Fusarium oxysporum causing rot on Narcissus.</title>
        <authorList>
            <person name="Armitage A.D."/>
            <person name="Taylor A."/>
            <person name="Clarkson J.P."/>
            <person name="Harrison R.J."/>
            <person name="Jackson A.C."/>
        </authorList>
    </citation>
    <scope>NUCLEOTIDE SEQUENCE [LARGE SCALE GENOMIC DNA]</scope>
    <source>
        <strain evidence="6 7">N139</strain>
    </source>
</reference>
<dbReference type="AlphaFoldDB" id="A0A4Q2VHA8"/>
<dbReference type="GO" id="GO:0016705">
    <property type="term" value="F:oxidoreductase activity, acting on paired donors, with incorporation or reduction of molecular oxygen"/>
    <property type="evidence" value="ECO:0007669"/>
    <property type="project" value="InterPro"/>
</dbReference>
<evidence type="ECO:0000313" key="6">
    <source>
        <dbReference type="EMBL" id="RYC84007.1"/>
    </source>
</evidence>
<dbReference type="InterPro" id="IPR050364">
    <property type="entry name" value="Cytochrome_P450_fung"/>
</dbReference>
<dbReference type="CDD" id="cd11065">
    <property type="entry name" value="CYP64-like"/>
    <property type="match status" value="1"/>
</dbReference>
<dbReference type="PRINTS" id="PR00385">
    <property type="entry name" value="P450"/>
</dbReference>
<dbReference type="GO" id="GO:0020037">
    <property type="term" value="F:heme binding"/>
    <property type="evidence" value="ECO:0007669"/>
    <property type="project" value="InterPro"/>
</dbReference>
<accession>A0A4Q2VHA8</accession>
<evidence type="ECO:0000256" key="1">
    <source>
        <dbReference type="ARBA" id="ARBA00010617"/>
    </source>
</evidence>
<evidence type="ECO:0008006" key="8">
    <source>
        <dbReference type="Google" id="ProtNLM"/>
    </source>
</evidence>
<name>A0A4Q2VHA8_FUSOX</name>
<keyword evidence="3" id="KW-0560">Oxidoreductase</keyword>
<gene>
    <name evidence="6" type="ORF">BFJ63_vAg13094</name>
</gene>
<evidence type="ECO:0000256" key="3">
    <source>
        <dbReference type="ARBA" id="ARBA00023002"/>
    </source>
</evidence>
<organism evidence="6 7">
    <name type="scientific">Fusarium oxysporum f. sp. narcissi</name>
    <dbReference type="NCBI Taxonomy" id="451672"/>
    <lineage>
        <taxon>Eukaryota</taxon>
        <taxon>Fungi</taxon>
        <taxon>Dikarya</taxon>
        <taxon>Ascomycota</taxon>
        <taxon>Pezizomycotina</taxon>
        <taxon>Sordariomycetes</taxon>
        <taxon>Hypocreomycetidae</taxon>
        <taxon>Hypocreales</taxon>
        <taxon>Nectriaceae</taxon>
        <taxon>Fusarium</taxon>
        <taxon>Fusarium oxysporum species complex</taxon>
    </lineage>
</organism>
<dbReference type="InterPro" id="IPR036396">
    <property type="entry name" value="Cyt_P450_sf"/>
</dbReference>
<dbReference type="Gene3D" id="1.10.630.10">
    <property type="entry name" value="Cytochrome P450"/>
    <property type="match status" value="1"/>
</dbReference>
<feature type="binding site" description="axial binding residue" evidence="5">
    <location>
        <position position="466"/>
    </location>
    <ligand>
        <name>heme</name>
        <dbReference type="ChEBI" id="CHEBI:30413"/>
    </ligand>
    <ligandPart>
        <name>Fe</name>
        <dbReference type="ChEBI" id="CHEBI:18248"/>
    </ligandPart>
</feature>
<dbReference type="InterPro" id="IPR002401">
    <property type="entry name" value="Cyt_P450_E_grp-I"/>
</dbReference>
<dbReference type="PANTHER" id="PTHR46300:SF11">
    <property type="entry name" value="OXIDOREDUCTASE, PUTATIVE-RELATED"/>
    <property type="match status" value="1"/>
</dbReference>
<dbReference type="Pfam" id="PF00067">
    <property type="entry name" value="p450"/>
    <property type="match status" value="1"/>
</dbReference>
<dbReference type="GO" id="GO:0004497">
    <property type="term" value="F:monooxygenase activity"/>
    <property type="evidence" value="ECO:0007669"/>
    <property type="project" value="InterPro"/>
</dbReference>
<dbReference type="PRINTS" id="PR00463">
    <property type="entry name" value="EP450I"/>
</dbReference>
<dbReference type="Proteomes" id="UP000290540">
    <property type="component" value="Unassembled WGS sequence"/>
</dbReference>
<sequence>MSYLTRVILVLAVVLFIAFKRRIRIPSGYRLPPGPKGWPLIGSAHKIGPYPCNQFQKWAAQYGEVFQVQIGLQRWVVLNSPDAIKDVLDKQSALTSGRPPMPVFHNQVSGDWRLVSMDYGPKWRRLRTALHQCLSPKVADELRPGQEFESGQLLHDILTANQNEQNCYDHVRRYATSVVMTAAYGQRIPSYVSGTTHPVRYLESLPLLTEHRSQDSNDFHEVYQIMDELNLAAQPLGFVANDMPILYQLPEWMHWWKKRAFAMRDRQTRVWTAHWEKLKAQFREEKAPPCFAKSFLESALKEGGLTEDEGLYLGGTLVEAGSGTTSATILTAIKYLMANPRVQDRAFEELSTVIGSDRLPTFDDEASLPYIRSIAKEVLRMRPIVTAAVPHNNHTDVFYKDFIIPRGSNIAVCAYVPHYDESRIEKPNEFCPERYLNHTLKSAAYANQGDPNLRDHFSFGHGRRICSGIHVAENSIFIVLARLLWAYAIRPPFKTDGSLEAVDTSDEAFEPYKFNLEPKYYKARFIPRSKTHAQVLKQNWNACQGGYLMRGTKVDSEGMVV</sequence>
<evidence type="ECO:0000256" key="4">
    <source>
        <dbReference type="ARBA" id="ARBA00023004"/>
    </source>
</evidence>
<keyword evidence="4 5" id="KW-0408">Iron</keyword>
<proteinExistence type="inferred from homology"/>
<comment type="caution">
    <text evidence="6">The sequence shown here is derived from an EMBL/GenBank/DDBJ whole genome shotgun (WGS) entry which is preliminary data.</text>
</comment>
<dbReference type="PANTHER" id="PTHR46300">
    <property type="entry name" value="P450, PUTATIVE (EUROFUNG)-RELATED-RELATED"/>
    <property type="match status" value="1"/>
</dbReference>
<evidence type="ECO:0000313" key="7">
    <source>
        <dbReference type="Proteomes" id="UP000290540"/>
    </source>
</evidence>
<protein>
    <recommendedName>
        <fullName evidence="8">O-methylsterigmatocystin oxidoreductase</fullName>
    </recommendedName>
</protein>
<keyword evidence="2 5" id="KW-0479">Metal-binding</keyword>
<dbReference type="GO" id="GO:0005506">
    <property type="term" value="F:iron ion binding"/>
    <property type="evidence" value="ECO:0007669"/>
    <property type="project" value="InterPro"/>
</dbReference>
<dbReference type="EMBL" id="MQTW01000137">
    <property type="protein sequence ID" value="RYC84007.1"/>
    <property type="molecule type" value="Genomic_DNA"/>
</dbReference>
<keyword evidence="5" id="KW-0349">Heme</keyword>
<evidence type="ECO:0000256" key="5">
    <source>
        <dbReference type="PIRSR" id="PIRSR602401-1"/>
    </source>
</evidence>
<dbReference type="InterPro" id="IPR001128">
    <property type="entry name" value="Cyt_P450"/>
</dbReference>